<feature type="binding site" evidence="6">
    <location>
        <position position="77"/>
    </location>
    <ligand>
        <name>S-adenosyl-L-methionine</name>
        <dbReference type="ChEBI" id="CHEBI:59789"/>
    </ligand>
</feature>
<evidence type="ECO:0000313" key="8">
    <source>
        <dbReference type="Proteomes" id="UP000033202"/>
    </source>
</evidence>
<dbReference type="OrthoDB" id="9808773at2"/>
<evidence type="ECO:0000256" key="6">
    <source>
        <dbReference type="HAMAP-Rule" id="MF_00074"/>
    </source>
</evidence>
<dbReference type="EC" id="2.1.1.170" evidence="6"/>
<dbReference type="SUPFAM" id="SSF53335">
    <property type="entry name" value="S-adenosyl-L-methionine-dependent methyltransferases"/>
    <property type="match status" value="1"/>
</dbReference>
<keyword evidence="4 6" id="KW-0808">Transferase</keyword>
<comment type="caution">
    <text evidence="6">Lacks conserved residue(s) required for the propagation of feature annotation.</text>
</comment>
<accession>A0A0E9MRB9</accession>
<proteinExistence type="inferred from homology"/>
<dbReference type="PANTHER" id="PTHR31760:SF0">
    <property type="entry name" value="S-ADENOSYL-L-METHIONINE-DEPENDENT METHYLTRANSFERASES SUPERFAMILY PROTEIN"/>
    <property type="match status" value="1"/>
</dbReference>
<organism evidence="7 8">
    <name type="scientific">Sphingomonas changbaiensis NBRC 104936</name>
    <dbReference type="NCBI Taxonomy" id="1219043"/>
    <lineage>
        <taxon>Bacteria</taxon>
        <taxon>Pseudomonadati</taxon>
        <taxon>Pseudomonadota</taxon>
        <taxon>Alphaproteobacteria</taxon>
        <taxon>Sphingomonadales</taxon>
        <taxon>Sphingomonadaceae</taxon>
        <taxon>Sphingomonas</taxon>
    </lineage>
</organism>
<dbReference type="HAMAP" id="MF_00074">
    <property type="entry name" value="16SrRNA_methyltr_G"/>
    <property type="match status" value="1"/>
</dbReference>
<dbReference type="STRING" id="1219043.SCH01S_42_01380"/>
<dbReference type="NCBIfam" id="TIGR00138">
    <property type="entry name" value="rsmG_gidB"/>
    <property type="match status" value="1"/>
</dbReference>
<dbReference type="Pfam" id="PF02527">
    <property type="entry name" value="GidB"/>
    <property type="match status" value="1"/>
</dbReference>
<dbReference type="Gene3D" id="3.40.50.150">
    <property type="entry name" value="Vaccinia Virus protein VP39"/>
    <property type="match status" value="1"/>
</dbReference>
<dbReference type="RefSeq" id="WP_046348884.1">
    <property type="nucleotide sequence ID" value="NZ_BBWU01000042.1"/>
</dbReference>
<dbReference type="InterPro" id="IPR003682">
    <property type="entry name" value="rRNA_ssu_MeTfrase_G"/>
</dbReference>
<keyword evidence="5 6" id="KW-0949">S-adenosyl-L-methionine</keyword>
<feature type="binding site" evidence="6">
    <location>
        <begin position="122"/>
        <end position="123"/>
    </location>
    <ligand>
        <name>S-adenosyl-L-methionine</name>
        <dbReference type="ChEBI" id="CHEBI:59789"/>
    </ligand>
</feature>
<dbReference type="CDD" id="cd02440">
    <property type="entry name" value="AdoMet_MTases"/>
    <property type="match status" value="1"/>
</dbReference>
<dbReference type="AlphaFoldDB" id="A0A0E9MRB9"/>
<dbReference type="GO" id="GO:0005829">
    <property type="term" value="C:cytosol"/>
    <property type="evidence" value="ECO:0007669"/>
    <property type="project" value="TreeGrafter"/>
</dbReference>
<sequence>MTEAEARAWIAERYGDDKIAALERYVALLLAANAEQNLISKATEPTIWTRHILDSAQLVRFAPDAEQWLDVGSGPGLPGIVIAILTGRPMLLVEPRRRRAEFLSEIAGQLALSDVRVKQAMIERVRGESFDVVTARAYAPLPEIFSSTIPLTHPSTIWILPKGRSAARELDDARQAWQGVFHVEQSLTDDEAKIIVATGVRPR</sequence>
<keyword evidence="8" id="KW-1185">Reference proteome</keyword>
<keyword evidence="3 6" id="KW-0489">Methyltransferase</keyword>
<keyword evidence="2 6" id="KW-0698">rRNA processing</keyword>
<feature type="binding site" evidence="6">
    <location>
        <position position="72"/>
    </location>
    <ligand>
        <name>S-adenosyl-L-methionine</name>
        <dbReference type="ChEBI" id="CHEBI:59789"/>
    </ligand>
</feature>
<comment type="catalytic activity">
    <reaction evidence="6">
        <text>guanosine(527) in 16S rRNA + S-adenosyl-L-methionine = N(7)-methylguanosine(527) in 16S rRNA + S-adenosyl-L-homocysteine</text>
        <dbReference type="Rhea" id="RHEA:42732"/>
        <dbReference type="Rhea" id="RHEA-COMP:10209"/>
        <dbReference type="Rhea" id="RHEA-COMP:10210"/>
        <dbReference type="ChEBI" id="CHEBI:57856"/>
        <dbReference type="ChEBI" id="CHEBI:59789"/>
        <dbReference type="ChEBI" id="CHEBI:74269"/>
        <dbReference type="ChEBI" id="CHEBI:74480"/>
        <dbReference type="EC" id="2.1.1.170"/>
    </reaction>
</comment>
<feature type="binding site" evidence="6">
    <location>
        <position position="136"/>
    </location>
    <ligand>
        <name>S-adenosyl-L-methionine</name>
        <dbReference type="ChEBI" id="CHEBI:59789"/>
    </ligand>
</feature>
<evidence type="ECO:0000256" key="4">
    <source>
        <dbReference type="ARBA" id="ARBA00022679"/>
    </source>
</evidence>
<comment type="caution">
    <text evidence="7">The sequence shown here is derived from an EMBL/GenBank/DDBJ whole genome shotgun (WGS) entry which is preliminary data.</text>
</comment>
<evidence type="ECO:0000256" key="2">
    <source>
        <dbReference type="ARBA" id="ARBA00022552"/>
    </source>
</evidence>
<evidence type="ECO:0000256" key="5">
    <source>
        <dbReference type="ARBA" id="ARBA00022691"/>
    </source>
</evidence>
<comment type="similarity">
    <text evidence="6">Belongs to the methyltransferase superfamily. RNA methyltransferase RsmG family.</text>
</comment>
<dbReference type="InterPro" id="IPR029063">
    <property type="entry name" value="SAM-dependent_MTases_sf"/>
</dbReference>
<comment type="function">
    <text evidence="6">Specifically methylates the N7 position of guanine in position 527 of 16S rRNA.</text>
</comment>
<dbReference type="GO" id="GO:0070043">
    <property type="term" value="F:rRNA (guanine-N7-)-methyltransferase activity"/>
    <property type="evidence" value="ECO:0007669"/>
    <property type="project" value="UniProtKB-UniRule"/>
</dbReference>
<dbReference type="PANTHER" id="PTHR31760">
    <property type="entry name" value="S-ADENOSYL-L-METHIONINE-DEPENDENT METHYLTRANSFERASES SUPERFAMILY PROTEIN"/>
    <property type="match status" value="1"/>
</dbReference>
<dbReference type="EMBL" id="BBWU01000042">
    <property type="protein sequence ID" value="GAO40094.1"/>
    <property type="molecule type" value="Genomic_DNA"/>
</dbReference>
<evidence type="ECO:0000313" key="7">
    <source>
        <dbReference type="EMBL" id="GAO40094.1"/>
    </source>
</evidence>
<name>A0A0E9MRB9_9SPHN</name>
<evidence type="ECO:0000256" key="3">
    <source>
        <dbReference type="ARBA" id="ARBA00022603"/>
    </source>
</evidence>
<comment type="subcellular location">
    <subcellularLocation>
        <location evidence="6">Cytoplasm</location>
    </subcellularLocation>
</comment>
<reference evidence="7 8" key="1">
    <citation type="submission" date="2015-04" db="EMBL/GenBank/DDBJ databases">
        <title>Whole genome shotgun sequence of Sphingomonas changbaiensis NBRC 104936.</title>
        <authorList>
            <person name="Katano-Makiyama Y."/>
            <person name="Hosoyama A."/>
            <person name="Hashimoto M."/>
            <person name="Noguchi M."/>
            <person name="Tsuchikane K."/>
            <person name="Ohji S."/>
            <person name="Yamazoe A."/>
            <person name="Ichikawa N."/>
            <person name="Kimura A."/>
            <person name="Fujita N."/>
        </authorList>
    </citation>
    <scope>NUCLEOTIDE SEQUENCE [LARGE SCALE GENOMIC DNA]</scope>
    <source>
        <strain evidence="7 8">NBRC 104936</strain>
    </source>
</reference>
<keyword evidence="1 6" id="KW-0963">Cytoplasm</keyword>
<protein>
    <recommendedName>
        <fullName evidence="6">Ribosomal RNA small subunit methyltransferase G</fullName>
        <ecNumber evidence="6">2.1.1.170</ecNumber>
    </recommendedName>
    <alternativeName>
        <fullName evidence="6">16S rRNA 7-methylguanosine methyltransferase</fullName>
        <shortName evidence="6">16S rRNA m7G methyltransferase</shortName>
    </alternativeName>
</protein>
<gene>
    <name evidence="6 7" type="primary">rsmG</name>
    <name evidence="7" type="ORF">SCH01S_42_01380</name>
</gene>
<dbReference type="Proteomes" id="UP000033202">
    <property type="component" value="Unassembled WGS sequence"/>
</dbReference>
<evidence type="ECO:0000256" key="1">
    <source>
        <dbReference type="ARBA" id="ARBA00022490"/>
    </source>
</evidence>